<dbReference type="SUPFAM" id="SSF55620">
    <property type="entry name" value="Tetrahydrobiopterin biosynthesis enzymes-like"/>
    <property type="match status" value="1"/>
</dbReference>
<proteinExistence type="predicted"/>
<dbReference type="InterPro" id="IPR020602">
    <property type="entry name" value="GTP_CycHdrlase_I_dom"/>
</dbReference>
<evidence type="ECO:0000313" key="3">
    <source>
        <dbReference type="EMBL" id="KKK95653.1"/>
    </source>
</evidence>
<dbReference type="Pfam" id="PF01227">
    <property type="entry name" value="GTP_cyclohydroI"/>
    <property type="match status" value="1"/>
</dbReference>
<gene>
    <name evidence="3" type="ORF">LCGC14_2670660</name>
</gene>
<dbReference type="GO" id="GO:0046654">
    <property type="term" value="P:tetrahydrofolate biosynthetic process"/>
    <property type="evidence" value="ECO:0007669"/>
    <property type="project" value="InterPro"/>
</dbReference>
<keyword evidence="1" id="KW-0554">One-carbon metabolism</keyword>
<dbReference type="GO" id="GO:0008270">
    <property type="term" value="F:zinc ion binding"/>
    <property type="evidence" value="ECO:0007669"/>
    <property type="project" value="TreeGrafter"/>
</dbReference>
<dbReference type="FunFam" id="1.10.286.10:FF:000001">
    <property type="entry name" value="GTP cyclohydrolase 1"/>
    <property type="match status" value="1"/>
</dbReference>
<dbReference type="Gene3D" id="1.10.286.10">
    <property type="match status" value="1"/>
</dbReference>
<organism evidence="3">
    <name type="scientific">marine sediment metagenome</name>
    <dbReference type="NCBI Taxonomy" id="412755"/>
    <lineage>
        <taxon>unclassified sequences</taxon>
        <taxon>metagenomes</taxon>
        <taxon>ecological metagenomes</taxon>
    </lineage>
</organism>
<dbReference type="GO" id="GO:0003934">
    <property type="term" value="F:GTP cyclohydrolase I activity"/>
    <property type="evidence" value="ECO:0007669"/>
    <property type="project" value="InterPro"/>
</dbReference>
<dbReference type="InterPro" id="IPR043134">
    <property type="entry name" value="GTP-CH-I_N"/>
</dbReference>
<sequence>MDEAKIKTAVRMILEGIGEDPDREGLRDTPQRVARMYMEFFQGLNKDPAEYMKVTFSEDHDEM</sequence>
<evidence type="ECO:0000256" key="1">
    <source>
        <dbReference type="ARBA" id="ARBA00022563"/>
    </source>
</evidence>
<feature type="non-terminal residue" evidence="3">
    <location>
        <position position="63"/>
    </location>
</feature>
<comment type="caution">
    <text evidence="3">The sequence shown here is derived from an EMBL/GenBank/DDBJ whole genome shotgun (WGS) entry which is preliminary data.</text>
</comment>
<feature type="domain" description="GTP cyclohydrolase I" evidence="2">
    <location>
        <begin position="6"/>
        <end position="63"/>
    </location>
</feature>
<evidence type="ECO:0000259" key="2">
    <source>
        <dbReference type="Pfam" id="PF01227"/>
    </source>
</evidence>
<dbReference type="PANTHER" id="PTHR11109">
    <property type="entry name" value="GTP CYCLOHYDROLASE I"/>
    <property type="match status" value="1"/>
</dbReference>
<dbReference type="EMBL" id="LAZR01046817">
    <property type="protein sequence ID" value="KKK95653.1"/>
    <property type="molecule type" value="Genomic_DNA"/>
</dbReference>
<dbReference type="PANTHER" id="PTHR11109:SF7">
    <property type="entry name" value="GTP CYCLOHYDROLASE 1"/>
    <property type="match status" value="1"/>
</dbReference>
<dbReference type="InterPro" id="IPR001474">
    <property type="entry name" value="GTP_CycHdrlase_I"/>
</dbReference>
<dbReference type="AlphaFoldDB" id="A0A0F8ZP78"/>
<dbReference type="GO" id="GO:0006730">
    <property type="term" value="P:one-carbon metabolic process"/>
    <property type="evidence" value="ECO:0007669"/>
    <property type="project" value="UniProtKB-KW"/>
</dbReference>
<dbReference type="GO" id="GO:0006729">
    <property type="term" value="P:tetrahydrobiopterin biosynthetic process"/>
    <property type="evidence" value="ECO:0007669"/>
    <property type="project" value="TreeGrafter"/>
</dbReference>
<name>A0A0F8ZP78_9ZZZZ</name>
<dbReference type="GO" id="GO:0005737">
    <property type="term" value="C:cytoplasm"/>
    <property type="evidence" value="ECO:0007669"/>
    <property type="project" value="TreeGrafter"/>
</dbReference>
<protein>
    <recommendedName>
        <fullName evidence="2">GTP cyclohydrolase I domain-containing protein</fullName>
    </recommendedName>
</protein>
<dbReference type="GO" id="GO:0005525">
    <property type="term" value="F:GTP binding"/>
    <property type="evidence" value="ECO:0007669"/>
    <property type="project" value="TreeGrafter"/>
</dbReference>
<accession>A0A0F8ZP78</accession>
<reference evidence="3" key="1">
    <citation type="journal article" date="2015" name="Nature">
        <title>Complex archaea that bridge the gap between prokaryotes and eukaryotes.</title>
        <authorList>
            <person name="Spang A."/>
            <person name="Saw J.H."/>
            <person name="Jorgensen S.L."/>
            <person name="Zaremba-Niedzwiedzka K."/>
            <person name="Martijn J."/>
            <person name="Lind A.E."/>
            <person name="van Eijk R."/>
            <person name="Schleper C."/>
            <person name="Guy L."/>
            <person name="Ettema T.J."/>
        </authorList>
    </citation>
    <scope>NUCLEOTIDE SEQUENCE</scope>
</reference>